<protein>
    <submittedName>
        <fullName evidence="1">Uncharacterized protein</fullName>
    </submittedName>
</protein>
<evidence type="ECO:0000313" key="1">
    <source>
        <dbReference type="EMBL" id="MBW7571990.1"/>
    </source>
</evidence>
<proteinExistence type="predicted"/>
<name>A0ABS7DL07_9FIRM</name>
<evidence type="ECO:0000313" key="2">
    <source>
        <dbReference type="Proteomes" id="UP000719942"/>
    </source>
</evidence>
<sequence>MKYQVFLRVYTKEGQWISVGEKHPIVWTVRDLISASCGWTVLNQENIGSAKAFIPLLQRGIIELTHHESDYSNFEAMHGLGTLKDTLEFYRDLLNDCIDHPFCELYGVVTA</sequence>
<organism evidence="1 2">
    <name type="scientific">Caproiciproducens faecalis</name>
    <dbReference type="NCBI Taxonomy" id="2820301"/>
    <lineage>
        <taxon>Bacteria</taxon>
        <taxon>Bacillati</taxon>
        <taxon>Bacillota</taxon>
        <taxon>Clostridia</taxon>
        <taxon>Eubacteriales</taxon>
        <taxon>Acutalibacteraceae</taxon>
        <taxon>Caproiciproducens</taxon>
    </lineage>
</organism>
<dbReference type="Proteomes" id="UP000719942">
    <property type="component" value="Unassembled WGS sequence"/>
</dbReference>
<comment type="caution">
    <text evidence="1">The sequence shown here is derived from an EMBL/GenBank/DDBJ whole genome shotgun (WGS) entry which is preliminary data.</text>
</comment>
<dbReference type="RefSeq" id="WP_219964355.1">
    <property type="nucleotide sequence ID" value="NZ_JAGFNZ010000001.1"/>
</dbReference>
<keyword evidence="2" id="KW-1185">Reference proteome</keyword>
<reference evidence="1 2" key="1">
    <citation type="submission" date="2021-03" db="EMBL/GenBank/DDBJ databases">
        <title>Caproiciproducens sp. nov. isolated from feces of cow.</title>
        <authorList>
            <person name="Choi J.-Y."/>
        </authorList>
    </citation>
    <scope>NUCLEOTIDE SEQUENCE [LARGE SCALE GENOMIC DNA]</scope>
    <source>
        <strain evidence="1 2">AGMB10547</strain>
    </source>
</reference>
<gene>
    <name evidence="1" type="ORF">J5W02_04125</name>
</gene>
<accession>A0ABS7DL07</accession>
<dbReference type="EMBL" id="JAGFNZ010000001">
    <property type="protein sequence ID" value="MBW7571990.1"/>
    <property type="molecule type" value="Genomic_DNA"/>
</dbReference>